<accession>A0A1B6PKK4</accession>
<reference evidence="1 2" key="1">
    <citation type="journal article" date="2009" name="Nature">
        <title>The Sorghum bicolor genome and the diversification of grasses.</title>
        <authorList>
            <person name="Paterson A.H."/>
            <person name="Bowers J.E."/>
            <person name="Bruggmann R."/>
            <person name="Dubchak I."/>
            <person name="Grimwood J."/>
            <person name="Gundlach H."/>
            <person name="Haberer G."/>
            <person name="Hellsten U."/>
            <person name="Mitros T."/>
            <person name="Poliakov A."/>
            <person name="Schmutz J."/>
            <person name="Spannagl M."/>
            <person name="Tang H."/>
            <person name="Wang X."/>
            <person name="Wicker T."/>
            <person name="Bharti A.K."/>
            <person name="Chapman J."/>
            <person name="Feltus F.A."/>
            <person name="Gowik U."/>
            <person name="Grigoriev I.V."/>
            <person name="Lyons E."/>
            <person name="Maher C.A."/>
            <person name="Martis M."/>
            <person name="Narechania A."/>
            <person name="Otillar R.P."/>
            <person name="Penning B.W."/>
            <person name="Salamov A.A."/>
            <person name="Wang Y."/>
            <person name="Zhang L."/>
            <person name="Carpita N.C."/>
            <person name="Freeling M."/>
            <person name="Gingle A.R."/>
            <person name="Hash C.T."/>
            <person name="Keller B."/>
            <person name="Klein P."/>
            <person name="Kresovich S."/>
            <person name="McCann M.C."/>
            <person name="Ming R."/>
            <person name="Peterson D.G."/>
            <person name="Mehboob-ur-Rahman"/>
            <person name="Ware D."/>
            <person name="Westhoff P."/>
            <person name="Mayer K.F."/>
            <person name="Messing J."/>
            <person name="Rokhsar D.S."/>
        </authorList>
    </citation>
    <scope>NUCLEOTIDE SEQUENCE [LARGE SCALE GENOMIC DNA]</scope>
    <source>
        <strain evidence="2">cv. BTx623</strain>
    </source>
</reference>
<dbReference type="EMBL" id="CM000765">
    <property type="protein sequence ID" value="OQU81472.1"/>
    <property type="molecule type" value="Genomic_DNA"/>
</dbReference>
<evidence type="ECO:0000313" key="2">
    <source>
        <dbReference type="Proteomes" id="UP000000768"/>
    </source>
</evidence>
<name>A0A1B6PKK4_SORBI</name>
<sequence length="72" mass="7868">MVTMEVVQWTSLWGFFKNEYETEKNLLGGALGAKAAGDLKLSITDHDISWLSPSTMRGLPSVGLQNLLSLSL</sequence>
<dbReference type="Gramene" id="OQU81472">
    <property type="protein sequence ID" value="OQU81472"/>
    <property type="gene ID" value="SORBI_3006G063400"/>
</dbReference>
<dbReference type="EMBL" id="CM000765">
    <property type="protein sequence ID" value="OQU81473.1"/>
    <property type="molecule type" value="Genomic_DNA"/>
</dbReference>
<dbReference type="InParanoid" id="A0A1B6PKK4"/>
<protein>
    <submittedName>
        <fullName evidence="1">Uncharacterized protein</fullName>
    </submittedName>
</protein>
<reference evidence="1" key="2">
    <citation type="submission" date="2017-02" db="EMBL/GenBank/DDBJ databases">
        <title>WGS assembly of Sorghum bicolor.</title>
        <authorList>
            <person name="Paterson A."/>
            <person name="Mullet J."/>
            <person name="Bowers J."/>
            <person name="Bruggmann R."/>
            <person name="Dubchak I."/>
            <person name="Grimwood J."/>
            <person name="Gundlach H."/>
            <person name="Haberer G."/>
            <person name="Hellsten U."/>
            <person name="Mitros T."/>
            <person name="Poliakov A."/>
            <person name="Schmutz J."/>
            <person name="Spannagl M."/>
            <person name="Tang H."/>
            <person name="Wang X."/>
            <person name="Wicker T."/>
            <person name="Bharti A."/>
            <person name="Chapman J."/>
            <person name="Feltus F."/>
            <person name="Gowik U."/>
            <person name="Grigoriev I."/>
            <person name="Lyons E."/>
            <person name="Maher C."/>
            <person name="Martis M."/>
            <person name="Narechania A."/>
            <person name="Otillar R."/>
            <person name="Penning B."/>
            <person name="Salamov A."/>
            <person name="Wang Y."/>
            <person name="Zhang L."/>
            <person name="Carpita N."/>
            <person name="Freeling M."/>
            <person name="Gingle A."/>
            <person name="Hash C."/>
            <person name="Keller B."/>
            <person name="Klein P."/>
            <person name="Kresovich S."/>
            <person name="Mccann M."/>
            <person name="Ming R."/>
            <person name="Peterson D."/>
            <person name="Rahman M."/>
            <person name="Ware D."/>
            <person name="Westhoff P."/>
            <person name="Mayer K."/>
            <person name="Messing J."/>
            <person name="Sims D."/>
            <person name="Jenkins J."/>
            <person name="Shu S."/>
            <person name="Rokhsar D."/>
        </authorList>
    </citation>
    <scope>NUCLEOTIDE SEQUENCE</scope>
</reference>
<keyword evidence="2" id="KW-1185">Reference proteome</keyword>
<organism evidence="1 2">
    <name type="scientific">Sorghum bicolor</name>
    <name type="common">Sorghum</name>
    <name type="synonym">Sorghum vulgare</name>
    <dbReference type="NCBI Taxonomy" id="4558"/>
    <lineage>
        <taxon>Eukaryota</taxon>
        <taxon>Viridiplantae</taxon>
        <taxon>Streptophyta</taxon>
        <taxon>Embryophyta</taxon>
        <taxon>Tracheophyta</taxon>
        <taxon>Spermatophyta</taxon>
        <taxon>Magnoliopsida</taxon>
        <taxon>Liliopsida</taxon>
        <taxon>Poales</taxon>
        <taxon>Poaceae</taxon>
        <taxon>PACMAD clade</taxon>
        <taxon>Panicoideae</taxon>
        <taxon>Andropogonodae</taxon>
        <taxon>Andropogoneae</taxon>
        <taxon>Sorghinae</taxon>
        <taxon>Sorghum</taxon>
    </lineage>
</organism>
<dbReference type="STRING" id="4558.A0A1B6PKK4"/>
<reference evidence="2" key="3">
    <citation type="journal article" date="2018" name="Plant J.">
        <title>The Sorghum bicolor reference genome: improved assembly, gene annotations, a transcriptome atlas, and signatures of genome organization.</title>
        <authorList>
            <person name="McCormick R.F."/>
            <person name="Truong S.K."/>
            <person name="Sreedasyam A."/>
            <person name="Jenkins J."/>
            <person name="Shu S."/>
            <person name="Sims D."/>
            <person name="Kennedy M."/>
            <person name="Amirebrahimi M."/>
            <person name="Weers B.D."/>
            <person name="McKinley B."/>
            <person name="Mattison A."/>
            <person name="Morishige D.T."/>
            <person name="Grimwood J."/>
            <person name="Schmutz J."/>
            <person name="Mullet J.E."/>
        </authorList>
    </citation>
    <scope>NUCLEOTIDE SEQUENCE [LARGE SCALE GENOMIC DNA]</scope>
    <source>
        <strain evidence="2">cv. BTx623</strain>
    </source>
</reference>
<proteinExistence type="predicted"/>
<dbReference type="AlphaFoldDB" id="A0A1B6PKK4"/>
<dbReference type="Gramene" id="OQU81473">
    <property type="protein sequence ID" value="OQU81473"/>
    <property type="gene ID" value="SORBI_3006G063400"/>
</dbReference>
<gene>
    <name evidence="1" type="ORF">SORBI_3006G063400</name>
</gene>
<evidence type="ECO:0000313" key="1">
    <source>
        <dbReference type="EMBL" id="KXG26202.1"/>
    </source>
</evidence>
<dbReference type="Proteomes" id="UP000000768">
    <property type="component" value="Chromosome 6"/>
</dbReference>
<dbReference type="Gramene" id="KXG26202">
    <property type="protein sequence ID" value="KXG26202"/>
    <property type="gene ID" value="SORBI_3006G063400"/>
</dbReference>
<dbReference type="eggNOG" id="KOG1498">
    <property type="taxonomic scope" value="Eukaryota"/>
</dbReference>
<dbReference type="EMBL" id="CM000765">
    <property type="protein sequence ID" value="KXG26202.1"/>
    <property type="molecule type" value="Genomic_DNA"/>
</dbReference>